<evidence type="ECO:0000313" key="2">
    <source>
        <dbReference type="Proteomes" id="UP000236333"/>
    </source>
</evidence>
<dbReference type="OrthoDB" id="545149at2759"/>
<evidence type="ECO:0000313" key="1">
    <source>
        <dbReference type="EMBL" id="PNH11894.1"/>
    </source>
</evidence>
<dbReference type="EMBL" id="PGGS01000019">
    <property type="protein sequence ID" value="PNH11894.1"/>
    <property type="molecule type" value="Genomic_DNA"/>
</dbReference>
<keyword evidence="2" id="KW-1185">Reference proteome</keyword>
<gene>
    <name evidence="1" type="ORF">TSOC_001213</name>
</gene>
<proteinExistence type="predicted"/>
<organism evidence="1 2">
    <name type="scientific">Tetrabaena socialis</name>
    <dbReference type="NCBI Taxonomy" id="47790"/>
    <lineage>
        <taxon>Eukaryota</taxon>
        <taxon>Viridiplantae</taxon>
        <taxon>Chlorophyta</taxon>
        <taxon>core chlorophytes</taxon>
        <taxon>Chlorophyceae</taxon>
        <taxon>CS clade</taxon>
        <taxon>Chlamydomonadales</taxon>
        <taxon>Tetrabaenaceae</taxon>
        <taxon>Tetrabaena</taxon>
    </lineage>
</organism>
<sequence length="246" mass="25526">MSRLSLSLLSRLGAGRGSALPASSTLLADGLSPAADGCGSSGGSPGAFSRPGLLAQPRRSLANHQYNLARPVDTKRIDELLASATALEHAMLPVLRYGGHFDPEQVTRTLQRVPRMMRYQQRKGAADPAAARPAAARLLDVLGSRLAEVAGDCSDRQLARALWAFGVTRHTHPAVIRAACEELPRRLPAMSPPHLATAAWGLAAAAGAQGGELRESAEVEACKGQPQIGGQGGAAGAIGRLRRAAG</sequence>
<protein>
    <submittedName>
        <fullName evidence="1">Uncharacterized protein</fullName>
    </submittedName>
</protein>
<dbReference type="AlphaFoldDB" id="A0A2J8AH91"/>
<name>A0A2J8AH91_9CHLO</name>
<comment type="caution">
    <text evidence="1">The sequence shown here is derived from an EMBL/GenBank/DDBJ whole genome shotgun (WGS) entry which is preliminary data.</text>
</comment>
<reference evidence="1 2" key="1">
    <citation type="journal article" date="2017" name="Mol. Biol. Evol.">
        <title>The 4-celled Tetrabaena socialis nuclear genome reveals the essential components for genetic control of cell number at the origin of multicellularity in the volvocine lineage.</title>
        <authorList>
            <person name="Featherston J."/>
            <person name="Arakaki Y."/>
            <person name="Hanschen E.R."/>
            <person name="Ferris P.J."/>
            <person name="Michod R.E."/>
            <person name="Olson B.J.S.C."/>
            <person name="Nozaki H."/>
            <person name="Durand P.M."/>
        </authorList>
    </citation>
    <scope>NUCLEOTIDE SEQUENCE [LARGE SCALE GENOMIC DNA]</scope>
    <source>
        <strain evidence="1 2">NIES-571</strain>
    </source>
</reference>
<accession>A0A2J8AH91</accession>
<dbReference type="Proteomes" id="UP000236333">
    <property type="component" value="Unassembled WGS sequence"/>
</dbReference>